<evidence type="ECO:0000256" key="7">
    <source>
        <dbReference type="ARBA" id="ARBA00023242"/>
    </source>
</evidence>
<dbReference type="InterPro" id="IPR031633">
    <property type="entry name" value="SLD5_C"/>
</dbReference>
<feature type="domain" description="GINS subunit" evidence="9">
    <location>
        <begin position="55"/>
        <end position="138"/>
    </location>
</feature>
<name>F7BEK1_CIOIN</name>
<evidence type="ECO:0000256" key="8">
    <source>
        <dbReference type="PIRNR" id="PIRNR007764"/>
    </source>
</evidence>
<dbReference type="SUPFAM" id="SSF160059">
    <property type="entry name" value="PriA/YqbF domain"/>
    <property type="match status" value="1"/>
</dbReference>
<dbReference type="GeneTree" id="ENSGT00390000003246"/>
<dbReference type="CDD" id="cd21692">
    <property type="entry name" value="GINS_B_Sld5"/>
    <property type="match status" value="1"/>
</dbReference>
<keyword evidence="7 8" id="KW-0539">Nucleus</keyword>
<evidence type="ECO:0000256" key="5">
    <source>
        <dbReference type="ARBA" id="ARBA00022454"/>
    </source>
</evidence>
<dbReference type="InterPro" id="IPR008591">
    <property type="entry name" value="GINS_Sld5"/>
</dbReference>
<dbReference type="GO" id="GO:0000811">
    <property type="term" value="C:GINS complex"/>
    <property type="evidence" value="ECO:0000318"/>
    <property type="project" value="GO_Central"/>
</dbReference>
<dbReference type="Gene3D" id="3.40.5.60">
    <property type="match status" value="1"/>
</dbReference>
<keyword evidence="6 8" id="KW-0235">DNA replication</keyword>
<dbReference type="OMA" id="ILETAWI"/>
<evidence type="ECO:0000313" key="12">
    <source>
        <dbReference type="Proteomes" id="UP000008144"/>
    </source>
</evidence>
<dbReference type="Proteomes" id="UP000008144">
    <property type="component" value="Chromosome 5"/>
</dbReference>
<organism evidence="11 12">
    <name type="scientific">Ciona intestinalis</name>
    <name type="common">Transparent sea squirt</name>
    <name type="synonym">Ascidia intestinalis</name>
    <dbReference type="NCBI Taxonomy" id="7719"/>
    <lineage>
        <taxon>Eukaryota</taxon>
        <taxon>Metazoa</taxon>
        <taxon>Chordata</taxon>
        <taxon>Tunicata</taxon>
        <taxon>Ascidiacea</taxon>
        <taxon>Phlebobranchia</taxon>
        <taxon>Cionidae</taxon>
        <taxon>Ciona</taxon>
    </lineage>
</organism>
<evidence type="ECO:0000256" key="2">
    <source>
        <dbReference type="ARBA" id="ARBA00004286"/>
    </source>
</evidence>
<dbReference type="FunFam" id="3.40.5.60:FF:000001">
    <property type="entry name" value="DNA replication complex GINS protein SLD5"/>
    <property type="match status" value="1"/>
</dbReference>
<dbReference type="InterPro" id="IPR036224">
    <property type="entry name" value="GINS_bundle-like_dom_sf"/>
</dbReference>
<dbReference type="AlphaFoldDB" id="F7BEK1"/>
<dbReference type="SUPFAM" id="SSF158573">
    <property type="entry name" value="GINS helical bundle-like"/>
    <property type="match status" value="1"/>
</dbReference>
<reference evidence="11" key="2">
    <citation type="journal article" date="2008" name="Genome Biol.">
        <title>Improved genome assembly and evidence-based global gene model set for the chordate Ciona intestinalis: new insight into intron and operon populations.</title>
        <authorList>
            <person name="Satou Y."/>
            <person name="Mineta K."/>
            <person name="Ogasawara M."/>
            <person name="Sasakura Y."/>
            <person name="Shoguchi E."/>
            <person name="Ueno K."/>
            <person name="Yamada L."/>
            <person name="Matsumoto J."/>
            <person name="Wasserscheid J."/>
            <person name="Dewar K."/>
            <person name="Wiley G.B."/>
            <person name="Macmil S.L."/>
            <person name="Roe B.A."/>
            <person name="Zeller R.W."/>
            <person name="Hastings K.E."/>
            <person name="Lemaire P."/>
            <person name="Lindquist E."/>
            <person name="Endo T."/>
            <person name="Hotta K."/>
            <person name="Inaba K."/>
        </authorList>
    </citation>
    <scope>NUCLEOTIDE SEQUENCE [LARGE SCALE GENOMIC DNA]</scope>
    <source>
        <strain evidence="11">wild type</strain>
    </source>
</reference>
<feature type="domain" description="DNA replication complex GINS protein SLD5 C-terminal" evidence="10">
    <location>
        <begin position="161"/>
        <end position="219"/>
    </location>
</feature>
<dbReference type="GO" id="GO:0000727">
    <property type="term" value="P:double-strand break repair via break-induced replication"/>
    <property type="evidence" value="ECO:0000318"/>
    <property type="project" value="GO_Central"/>
</dbReference>
<dbReference type="PANTHER" id="PTHR21206">
    <property type="entry name" value="SLD5 PROTEIN"/>
    <property type="match status" value="1"/>
</dbReference>
<evidence type="ECO:0000313" key="11">
    <source>
        <dbReference type="Ensembl" id="ENSCINP00000023013.2"/>
    </source>
</evidence>
<dbReference type="Gene3D" id="1.20.58.1030">
    <property type="match status" value="1"/>
</dbReference>
<evidence type="ECO:0000256" key="1">
    <source>
        <dbReference type="ARBA" id="ARBA00004123"/>
    </source>
</evidence>
<protein>
    <recommendedName>
        <fullName evidence="4 8">DNA replication complex GINS protein SLD5</fullName>
    </recommendedName>
</protein>
<evidence type="ECO:0000256" key="3">
    <source>
        <dbReference type="ARBA" id="ARBA00008187"/>
    </source>
</evidence>
<dbReference type="CDD" id="cd11711">
    <property type="entry name" value="GINS_A_Sld5"/>
    <property type="match status" value="1"/>
</dbReference>
<dbReference type="GO" id="GO:0006261">
    <property type="term" value="P:DNA-templated DNA replication"/>
    <property type="evidence" value="ECO:0007669"/>
    <property type="project" value="InterPro"/>
</dbReference>
<keyword evidence="12" id="KW-1185">Reference proteome</keyword>
<comment type="subcellular location">
    <subcellularLocation>
        <location evidence="2">Chromosome</location>
    </subcellularLocation>
    <subcellularLocation>
        <location evidence="1 8">Nucleus</location>
    </subcellularLocation>
</comment>
<dbReference type="InParanoid" id="F7BEK1"/>
<evidence type="ECO:0000256" key="6">
    <source>
        <dbReference type="ARBA" id="ARBA00022705"/>
    </source>
</evidence>
<evidence type="ECO:0000259" key="10">
    <source>
        <dbReference type="Pfam" id="PF16922"/>
    </source>
</evidence>
<proteinExistence type="inferred from homology"/>
<dbReference type="Ensembl" id="ENSCINT00000023259.2">
    <property type="protein sequence ID" value="ENSCINP00000023013.2"/>
    <property type="gene ID" value="ENSCING00000012292.2"/>
</dbReference>
<keyword evidence="5" id="KW-0158">Chromosome</keyword>
<dbReference type="PANTHER" id="PTHR21206:SF0">
    <property type="entry name" value="DNA REPLICATION COMPLEX GINS PROTEIN SLD5"/>
    <property type="match status" value="1"/>
</dbReference>
<dbReference type="PIRSF" id="PIRSF007764">
    <property type="entry name" value="Sld5"/>
    <property type="match status" value="1"/>
</dbReference>
<evidence type="ECO:0000259" key="9">
    <source>
        <dbReference type="Pfam" id="PF05916"/>
    </source>
</evidence>
<dbReference type="FunFam" id="1.20.58.1030:FF:000002">
    <property type="entry name" value="DNA replication complex GINS protein SLD5"/>
    <property type="match status" value="1"/>
</dbReference>
<sequence>MDDTLDISGVSEEGEEQITSEQVFQQLEEIWVNERLSPNLMLCRTDITECILEQMQEMEENIARAKKTDLKVSLHQLELDRIRYVLSSYLRCRLEKIEKHAAYLIKKESSDGPSVSRLSPEEFMFAKELTSGVTSHLTASALKHMPKNLQTLNLEDSGKVPNLDHYVFLRVNKAEEGIIVDCETDVQNEDKIDLEVDAQHIMRYKLIENLVENQTVSLI</sequence>
<dbReference type="FunCoup" id="F7BEK1">
    <property type="interactions" value="268"/>
</dbReference>
<dbReference type="Pfam" id="PF16922">
    <property type="entry name" value="SLD5_C"/>
    <property type="match status" value="1"/>
</dbReference>
<comment type="function">
    <text evidence="8">The GINS complex plays an essential role in the initiation of DNA replication.</text>
</comment>
<dbReference type="Pfam" id="PF05916">
    <property type="entry name" value="Sld5"/>
    <property type="match status" value="1"/>
</dbReference>
<dbReference type="HOGENOM" id="CLU_071893_3_0_1"/>
<accession>F7BEK1</accession>
<dbReference type="STRING" id="7719.ENSCINP00000023013"/>
<reference evidence="11" key="3">
    <citation type="submission" date="2025-08" db="UniProtKB">
        <authorList>
            <consortium name="Ensembl"/>
        </authorList>
    </citation>
    <scope>IDENTIFICATION</scope>
</reference>
<dbReference type="InterPro" id="IPR038749">
    <property type="entry name" value="Sld5_GINS_A"/>
</dbReference>
<reference evidence="12" key="1">
    <citation type="journal article" date="2002" name="Science">
        <title>The draft genome of Ciona intestinalis: insights into chordate and vertebrate origins.</title>
        <authorList>
            <person name="Dehal P."/>
            <person name="Satou Y."/>
            <person name="Campbell R.K."/>
            <person name="Chapman J."/>
            <person name="Degnan B."/>
            <person name="De Tomaso A."/>
            <person name="Davidson B."/>
            <person name="Di Gregorio A."/>
            <person name="Gelpke M."/>
            <person name="Goodstein D.M."/>
            <person name="Harafuji N."/>
            <person name="Hastings K.E."/>
            <person name="Ho I."/>
            <person name="Hotta K."/>
            <person name="Huang W."/>
            <person name="Kawashima T."/>
            <person name="Lemaire P."/>
            <person name="Martinez D."/>
            <person name="Meinertzhagen I.A."/>
            <person name="Necula S."/>
            <person name="Nonaka M."/>
            <person name="Putnam N."/>
            <person name="Rash S."/>
            <person name="Saiga H."/>
            <person name="Satake M."/>
            <person name="Terry A."/>
            <person name="Yamada L."/>
            <person name="Wang H.G."/>
            <person name="Awazu S."/>
            <person name="Azumi K."/>
            <person name="Boore J."/>
            <person name="Branno M."/>
            <person name="Chin-Bow S."/>
            <person name="DeSantis R."/>
            <person name="Doyle S."/>
            <person name="Francino P."/>
            <person name="Keys D.N."/>
            <person name="Haga S."/>
            <person name="Hayashi H."/>
            <person name="Hino K."/>
            <person name="Imai K.S."/>
            <person name="Inaba K."/>
            <person name="Kano S."/>
            <person name="Kobayashi K."/>
            <person name="Kobayashi M."/>
            <person name="Lee B.I."/>
            <person name="Makabe K.W."/>
            <person name="Manohar C."/>
            <person name="Matassi G."/>
            <person name="Medina M."/>
            <person name="Mochizuki Y."/>
            <person name="Mount S."/>
            <person name="Morishita T."/>
            <person name="Miura S."/>
            <person name="Nakayama A."/>
            <person name="Nishizaka S."/>
            <person name="Nomoto H."/>
            <person name="Ohta F."/>
            <person name="Oishi K."/>
            <person name="Rigoutsos I."/>
            <person name="Sano M."/>
            <person name="Sasaki A."/>
            <person name="Sasakura Y."/>
            <person name="Shoguchi E."/>
            <person name="Shin-i T."/>
            <person name="Spagnuolo A."/>
            <person name="Stainier D."/>
            <person name="Suzuki M.M."/>
            <person name="Tassy O."/>
            <person name="Takatori N."/>
            <person name="Tokuoka M."/>
            <person name="Yagi K."/>
            <person name="Yoshizaki F."/>
            <person name="Wada S."/>
            <person name="Zhang C."/>
            <person name="Hyatt P.D."/>
            <person name="Larimer F."/>
            <person name="Detter C."/>
            <person name="Doggett N."/>
            <person name="Glavina T."/>
            <person name="Hawkins T."/>
            <person name="Richardson P."/>
            <person name="Lucas S."/>
            <person name="Kohara Y."/>
            <person name="Levine M."/>
            <person name="Satoh N."/>
            <person name="Rokhsar D.S."/>
        </authorList>
    </citation>
    <scope>NUCLEOTIDE SEQUENCE [LARGE SCALE GENOMIC DNA]</scope>
</reference>
<dbReference type="EMBL" id="EAAA01002075">
    <property type="status" value="NOT_ANNOTATED_CDS"/>
    <property type="molecule type" value="Genomic_DNA"/>
</dbReference>
<comment type="similarity">
    <text evidence="3 8">Belongs to the GINS4/SLD5 family.</text>
</comment>
<dbReference type="InterPro" id="IPR021151">
    <property type="entry name" value="GINS_A"/>
</dbReference>
<evidence type="ECO:0000256" key="4">
    <source>
        <dbReference type="ARBA" id="ARBA00014804"/>
    </source>
</evidence>
<reference evidence="11" key="4">
    <citation type="submission" date="2025-09" db="UniProtKB">
        <authorList>
            <consortium name="Ensembl"/>
        </authorList>
    </citation>
    <scope>IDENTIFICATION</scope>
</reference>